<evidence type="ECO:0000313" key="8">
    <source>
        <dbReference type="EMBL" id="SFR98250.1"/>
    </source>
</evidence>
<feature type="transmembrane region" description="Helical" evidence="6">
    <location>
        <begin position="145"/>
        <end position="167"/>
    </location>
</feature>
<feature type="transmembrane region" description="Helical" evidence="6">
    <location>
        <begin position="112"/>
        <end position="133"/>
    </location>
</feature>
<dbReference type="Pfam" id="PF07690">
    <property type="entry name" value="MFS_1"/>
    <property type="match status" value="1"/>
</dbReference>
<dbReference type="PANTHER" id="PTHR23505:SF79">
    <property type="entry name" value="PROTEIN SPINSTER"/>
    <property type="match status" value="1"/>
</dbReference>
<feature type="transmembrane region" description="Helical" evidence="6">
    <location>
        <begin position="229"/>
        <end position="249"/>
    </location>
</feature>
<evidence type="ECO:0000259" key="7">
    <source>
        <dbReference type="PROSITE" id="PS50850"/>
    </source>
</evidence>
<dbReference type="RefSeq" id="WP_217644058.1">
    <property type="nucleotide sequence ID" value="NZ_FOZL01000001.1"/>
</dbReference>
<keyword evidence="9" id="KW-1185">Reference proteome</keyword>
<feature type="transmembrane region" description="Helical" evidence="6">
    <location>
        <begin position="387"/>
        <end position="410"/>
    </location>
</feature>
<dbReference type="Gene3D" id="1.20.1250.20">
    <property type="entry name" value="MFS general substrate transporter like domains"/>
    <property type="match status" value="1"/>
</dbReference>
<proteinExistence type="predicted"/>
<gene>
    <name evidence="8" type="ORF">SAMN05421771_0235</name>
</gene>
<keyword evidence="4 6" id="KW-1133">Transmembrane helix</keyword>
<feature type="transmembrane region" description="Helical" evidence="6">
    <location>
        <begin position="87"/>
        <end position="106"/>
    </location>
</feature>
<dbReference type="InterPro" id="IPR020846">
    <property type="entry name" value="MFS_dom"/>
</dbReference>
<feature type="domain" description="Major facilitator superfamily (MFS) profile" evidence="7">
    <location>
        <begin position="21"/>
        <end position="421"/>
    </location>
</feature>
<dbReference type="Proteomes" id="UP000199024">
    <property type="component" value="Unassembled WGS sequence"/>
</dbReference>
<evidence type="ECO:0000256" key="1">
    <source>
        <dbReference type="ARBA" id="ARBA00004141"/>
    </source>
</evidence>
<comment type="subcellular location">
    <subcellularLocation>
        <location evidence="1">Membrane</location>
        <topology evidence="1">Multi-pass membrane protein</topology>
    </subcellularLocation>
</comment>
<dbReference type="GO" id="GO:0022857">
    <property type="term" value="F:transmembrane transporter activity"/>
    <property type="evidence" value="ECO:0007669"/>
    <property type="project" value="InterPro"/>
</dbReference>
<dbReference type="GO" id="GO:0016020">
    <property type="term" value="C:membrane"/>
    <property type="evidence" value="ECO:0007669"/>
    <property type="project" value="UniProtKB-SubCell"/>
</dbReference>
<protein>
    <submittedName>
        <fullName evidence="8">Sugar phosphate permease</fullName>
    </submittedName>
</protein>
<feature type="transmembrane region" description="Helical" evidence="6">
    <location>
        <begin position="269"/>
        <end position="288"/>
    </location>
</feature>
<evidence type="ECO:0000256" key="2">
    <source>
        <dbReference type="ARBA" id="ARBA00022448"/>
    </source>
</evidence>
<name>A0A1I6L4R8_9BACT</name>
<keyword evidence="2" id="KW-0813">Transport</keyword>
<dbReference type="InterPro" id="IPR036259">
    <property type="entry name" value="MFS_trans_sf"/>
</dbReference>
<dbReference type="AlphaFoldDB" id="A0A1I6L4R8"/>
<evidence type="ECO:0000256" key="5">
    <source>
        <dbReference type="ARBA" id="ARBA00023136"/>
    </source>
</evidence>
<evidence type="ECO:0000256" key="4">
    <source>
        <dbReference type="ARBA" id="ARBA00022989"/>
    </source>
</evidence>
<feature type="transmembrane region" description="Helical" evidence="6">
    <location>
        <begin position="173"/>
        <end position="195"/>
    </location>
</feature>
<feature type="transmembrane region" description="Helical" evidence="6">
    <location>
        <begin position="55"/>
        <end position="75"/>
    </location>
</feature>
<dbReference type="InterPro" id="IPR044770">
    <property type="entry name" value="MFS_spinster-like"/>
</dbReference>
<evidence type="ECO:0000256" key="6">
    <source>
        <dbReference type="SAM" id="Phobius"/>
    </source>
</evidence>
<dbReference type="PANTHER" id="PTHR23505">
    <property type="entry name" value="SPINSTER"/>
    <property type="match status" value="1"/>
</dbReference>
<reference evidence="8 9" key="1">
    <citation type="submission" date="2016-10" db="EMBL/GenBank/DDBJ databases">
        <authorList>
            <person name="de Groot N.N."/>
        </authorList>
    </citation>
    <scope>NUCLEOTIDE SEQUENCE [LARGE SCALE GENOMIC DNA]</scope>
    <source>
        <strain evidence="8 9">DSM 21001</strain>
    </source>
</reference>
<feature type="transmembrane region" description="Helical" evidence="6">
    <location>
        <begin position="300"/>
        <end position="319"/>
    </location>
</feature>
<keyword evidence="5 6" id="KW-0472">Membrane</keyword>
<evidence type="ECO:0000256" key="3">
    <source>
        <dbReference type="ARBA" id="ARBA00022692"/>
    </source>
</evidence>
<sequence length="429" mass="46106">MTNMAARAERGAGNPRTKWFTIGLLWFVFLFNYADRQAIFSLFPLIKTEMALTDVQLGVLGSCFMWMYALCGPFTGWMTDRVSRKTLILGALVFWSVVTGATAFAHTYHQMIWCRALGGLGEAFYFPAAMAMISDYHGPRTRSRAMSLHQTAVYAGSIAGGSISAVVGQHGGWRASFLVFGGGGVVLGLVLIFLLREPVRGQSELRGNEQAARKKTSTALKEILGNRTVLVLIGIFMGANFVAVVFLTWLPTFLYQKFHMSLSMAGLNASLYLQAASFLGVLCGGVLADRFSRRRGGGRQLTQAIGLLLGAPFLFLTGWTLSVPILVLAMIGFGYFKGLYDANIIAGLYDVVAIENRGTAAGIANSLGWLGGGMAPVIIALGSARFGMSACISATAGIYLVIGAVMLLMARHLHGVRSRKTIEQGVVPA</sequence>
<dbReference type="InterPro" id="IPR011701">
    <property type="entry name" value="MFS"/>
</dbReference>
<evidence type="ECO:0000313" key="9">
    <source>
        <dbReference type="Proteomes" id="UP000199024"/>
    </source>
</evidence>
<accession>A0A1I6L4R8</accession>
<dbReference type="PROSITE" id="PS50850">
    <property type="entry name" value="MFS"/>
    <property type="match status" value="1"/>
</dbReference>
<dbReference type="EMBL" id="FOZL01000001">
    <property type="protein sequence ID" value="SFR98250.1"/>
    <property type="molecule type" value="Genomic_DNA"/>
</dbReference>
<keyword evidence="3 6" id="KW-0812">Transmembrane</keyword>
<dbReference type="SUPFAM" id="SSF103473">
    <property type="entry name" value="MFS general substrate transporter"/>
    <property type="match status" value="1"/>
</dbReference>
<feature type="transmembrane region" description="Helical" evidence="6">
    <location>
        <begin position="361"/>
        <end position="381"/>
    </location>
</feature>
<feature type="transmembrane region" description="Helical" evidence="6">
    <location>
        <begin position="325"/>
        <end position="349"/>
    </location>
</feature>
<organism evidence="8 9">
    <name type="scientific">Granulicella pectinivorans</name>
    <dbReference type="NCBI Taxonomy" id="474950"/>
    <lineage>
        <taxon>Bacteria</taxon>
        <taxon>Pseudomonadati</taxon>
        <taxon>Acidobacteriota</taxon>
        <taxon>Terriglobia</taxon>
        <taxon>Terriglobales</taxon>
        <taxon>Acidobacteriaceae</taxon>
        <taxon>Granulicella</taxon>
    </lineage>
</organism>